<dbReference type="AlphaFoldDB" id="A0AAE1WHU1"/>
<evidence type="ECO:0000313" key="2">
    <source>
        <dbReference type="Proteomes" id="UP001289374"/>
    </source>
</evidence>
<evidence type="ECO:0000313" key="1">
    <source>
        <dbReference type="EMBL" id="KAK4393626.1"/>
    </source>
</evidence>
<dbReference type="Proteomes" id="UP001289374">
    <property type="component" value="Unassembled WGS sequence"/>
</dbReference>
<reference evidence="1" key="1">
    <citation type="submission" date="2020-06" db="EMBL/GenBank/DDBJ databases">
        <authorList>
            <person name="Li T."/>
            <person name="Hu X."/>
            <person name="Zhang T."/>
            <person name="Song X."/>
            <person name="Zhang H."/>
            <person name="Dai N."/>
            <person name="Sheng W."/>
            <person name="Hou X."/>
            <person name="Wei L."/>
        </authorList>
    </citation>
    <scope>NUCLEOTIDE SEQUENCE</scope>
    <source>
        <strain evidence="1">K16</strain>
        <tissue evidence="1">Leaf</tissue>
    </source>
</reference>
<reference evidence="1" key="2">
    <citation type="journal article" date="2024" name="Plant">
        <title>Genomic evolution and insights into agronomic trait innovations of Sesamum species.</title>
        <authorList>
            <person name="Miao H."/>
            <person name="Wang L."/>
            <person name="Qu L."/>
            <person name="Liu H."/>
            <person name="Sun Y."/>
            <person name="Le M."/>
            <person name="Wang Q."/>
            <person name="Wei S."/>
            <person name="Zheng Y."/>
            <person name="Lin W."/>
            <person name="Duan Y."/>
            <person name="Cao H."/>
            <person name="Xiong S."/>
            <person name="Wang X."/>
            <person name="Wei L."/>
            <person name="Li C."/>
            <person name="Ma Q."/>
            <person name="Ju M."/>
            <person name="Zhao R."/>
            <person name="Li G."/>
            <person name="Mu C."/>
            <person name="Tian Q."/>
            <person name="Mei H."/>
            <person name="Zhang T."/>
            <person name="Gao T."/>
            <person name="Zhang H."/>
        </authorList>
    </citation>
    <scope>NUCLEOTIDE SEQUENCE</scope>
    <source>
        <strain evidence="1">K16</strain>
    </source>
</reference>
<dbReference type="PANTHER" id="PTHR46975:SF2">
    <property type="entry name" value="PROTEIN SWEETIE"/>
    <property type="match status" value="1"/>
</dbReference>
<organism evidence="1 2">
    <name type="scientific">Sesamum angolense</name>
    <dbReference type="NCBI Taxonomy" id="2727404"/>
    <lineage>
        <taxon>Eukaryota</taxon>
        <taxon>Viridiplantae</taxon>
        <taxon>Streptophyta</taxon>
        <taxon>Embryophyta</taxon>
        <taxon>Tracheophyta</taxon>
        <taxon>Spermatophyta</taxon>
        <taxon>Magnoliopsida</taxon>
        <taxon>eudicotyledons</taxon>
        <taxon>Gunneridae</taxon>
        <taxon>Pentapetalae</taxon>
        <taxon>asterids</taxon>
        <taxon>lamiids</taxon>
        <taxon>Lamiales</taxon>
        <taxon>Pedaliaceae</taxon>
        <taxon>Sesamum</taxon>
    </lineage>
</organism>
<dbReference type="InterPro" id="IPR044218">
    <property type="entry name" value="SWEETIE"/>
</dbReference>
<keyword evidence="2" id="KW-1185">Reference proteome</keyword>
<accession>A0AAE1WHU1</accession>
<dbReference type="GO" id="GO:0005975">
    <property type="term" value="P:carbohydrate metabolic process"/>
    <property type="evidence" value="ECO:0007669"/>
    <property type="project" value="InterPro"/>
</dbReference>
<name>A0AAE1WHU1_9LAMI</name>
<proteinExistence type="predicted"/>
<dbReference type="PANTHER" id="PTHR46975">
    <property type="entry name" value="PROTEIN SWEETIE"/>
    <property type="match status" value="1"/>
</dbReference>
<protein>
    <submittedName>
        <fullName evidence="1">Protein SWEETIE</fullName>
    </submittedName>
</protein>
<comment type="caution">
    <text evidence="1">The sequence shown here is derived from an EMBL/GenBank/DDBJ whole genome shotgun (WGS) entry which is preliminary data.</text>
</comment>
<dbReference type="EMBL" id="JACGWL010000010">
    <property type="protein sequence ID" value="KAK4393626.1"/>
    <property type="molecule type" value="Genomic_DNA"/>
</dbReference>
<sequence length="185" mass="20264">MARNYVRDNIQLSRFGVLVAQLESIVASAAHKPPDPLLCFDLLSDLISAVDEEQKVSDSRARFLFFYACSRIELNVAVSSLPLVLDSSHCIEFSFPSGVLENVRNSYVKCPKSQESILLSQRKCEDALYSLLVLGARRPVRHLTSVAMAKVILNGDGISIYSRASSLQGFLADGKKSDAQKVAGL</sequence>
<gene>
    <name evidence="1" type="ORF">Sango_1833400</name>
</gene>